<dbReference type="InterPro" id="IPR000917">
    <property type="entry name" value="Sulfatase_N"/>
</dbReference>
<evidence type="ECO:0000256" key="4">
    <source>
        <dbReference type="ARBA" id="ARBA00022837"/>
    </source>
</evidence>
<dbReference type="PANTHER" id="PTHR42693:SF33">
    <property type="entry name" value="ARYLSULFATASE"/>
    <property type="match status" value="1"/>
</dbReference>
<dbReference type="SUPFAM" id="SSF53649">
    <property type="entry name" value="Alkaline phosphatase-like"/>
    <property type="match status" value="1"/>
</dbReference>
<keyword evidence="4" id="KW-0106">Calcium</keyword>
<dbReference type="Proteomes" id="UP000276309">
    <property type="component" value="Chromosome"/>
</dbReference>
<keyword evidence="8" id="KW-1185">Reference proteome</keyword>
<evidence type="ECO:0000313" key="7">
    <source>
        <dbReference type="EMBL" id="AYN66638.1"/>
    </source>
</evidence>
<evidence type="ECO:0000313" key="8">
    <source>
        <dbReference type="Proteomes" id="UP000276309"/>
    </source>
</evidence>
<dbReference type="GO" id="GO:0046872">
    <property type="term" value="F:metal ion binding"/>
    <property type="evidence" value="ECO:0007669"/>
    <property type="project" value="UniProtKB-KW"/>
</dbReference>
<dbReference type="PROSITE" id="PS00149">
    <property type="entry name" value="SULFATASE_2"/>
    <property type="match status" value="1"/>
</dbReference>
<dbReference type="KEGG" id="emar:D1013_04190"/>
<accession>A0A3G2L329</accession>
<dbReference type="Pfam" id="PF00884">
    <property type="entry name" value="Sulfatase"/>
    <property type="match status" value="1"/>
</dbReference>
<dbReference type="InterPro" id="IPR024607">
    <property type="entry name" value="Sulfatase_CS"/>
</dbReference>
<evidence type="ECO:0000256" key="5">
    <source>
        <dbReference type="SAM" id="SignalP"/>
    </source>
</evidence>
<keyword evidence="5" id="KW-0732">Signal</keyword>
<evidence type="ECO:0000256" key="3">
    <source>
        <dbReference type="ARBA" id="ARBA00022801"/>
    </source>
</evidence>
<feature type="chain" id="PRO_5018183297" evidence="5">
    <location>
        <begin position="33"/>
        <end position="462"/>
    </location>
</feature>
<reference evidence="7 8" key="1">
    <citation type="submission" date="2018-08" db="EMBL/GenBank/DDBJ databases">
        <title>The reduced genetic potential of extracellular carbohydrate catabolism in Euzebyella marina RN62, a Flavobacteriia bacterium isolated from the hadal water.</title>
        <authorList>
            <person name="Xue C."/>
        </authorList>
    </citation>
    <scope>NUCLEOTIDE SEQUENCE [LARGE SCALE GENOMIC DNA]</scope>
    <source>
        <strain evidence="7 8">RN62</strain>
    </source>
</reference>
<dbReference type="InterPro" id="IPR050738">
    <property type="entry name" value="Sulfatase"/>
</dbReference>
<dbReference type="GO" id="GO:0004065">
    <property type="term" value="F:arylsulfatase activity"/>
    <property type="evidence" value="ECO:0007669"/>
    <property type="project" value="TreeGrafter"/>
</dbReference>
<dbReference type="EMBL" id="CP032050">
    <property type="protein sequence ID" value="AYN66638.1"/>
    <property type="molecule type" value="Genomic_DNA"/>
</dbReference>
<sequence>MTIKTNRLIKPKNILCSLVLIFSFLLRNQTIAQSNRPHIIIIYTDDMGIGDLSCYNSGWVTTPHIDSLAAGGVKFNNYYSASPVCSPSRAAITTGIFPTELGINTYLHSREGNKKHEQYDFLDPQWPSMARMLQNSGYKTGHIGKWHLGGGRDVDDAPQITEYGFDEYVTTYEGPDPDKLITASNWIWSEQDSIKRWERTGYFVDKTLDFLSRNQKSPCFVNLWPDDMHDPWIPSENYYDDKQAWTGKEAFVQVLKEYDKQIGRLIKGLKDLEIFDNTLIIFTSDNGAYPTFEQIRTNSQRGAKNSLYEGGVRMPFLAHWPNEIEAGTVDSETVLSSVDLLPTISYITGAEIPQNYKGSGENMSKALLGNKPQKRTTDLMWDFGRNKHFNRPKQPHHQSQHLAIRRGPWKLLVNSDGSKKELFHLGDDRNETTNIAKKHPEIAEELSSKVIGWFTTKKKVRE</sequence>
<dbReference type="AlphaFoldDB" id="A0A3G2L329"/>
<keyword evidence="2" id="KW-0479">Metal-binding</keyword>
<dbReference type="PANTHER" id="PTHR42693">
    <property type="entry name" value="ARYLSULFATASE FAMILY MEMBER"/>
    <property type="match status" value="1"/>
</dbReference>
<dbReference type="Gene3D" id="3.40.720.10">
    <property type="entry name" value="Alkaline Phosphatase, subunit A"/>
    <property type="match status" value="1"/>
</dbReference>
<evidence type="ECO:0000259" key="6">
    <source>
        <dbReference type="Pfam" id="PF00884"/>
    </source>
</evidence>
<dbReference type="Gene3D" id="3.30.1120.10">
    <property type="match status" value="1"/>
</dbReference>
<gene>
    <name evidence="7" type="ORF">D1013_04190</name>
</gene>
<protein>
    <submittedName>
        <fullName evidence="7">N-acetylgalactosamine-6-sulfatase</fullName>
    </submittedName>
</protein>
<keyword evidence="3" id="KW-0378">Hydrolase</keyword>
<evidence type="ECO:0000256" key="2">
    <source>
        <dbReference type="ARBA" id="ARBA00022723"/>
    </source>
</evidence>
<comment type="similarity">
    <text evidence="1">Belongs to the sulfatase family.</text>
</comment>
<feature type="signal peptide" evidence="5">
    <location>
        <begin position="1"/>
        <end position="32"/>
    </location>
</feature>
<feature type="domain" description="Sulfatase N-terminal" evidence="6">
    <location>
        <begin position="37"/>
        <end position="349"/>
    </location>
</feature>
<organism evidence="7 8">
    <name type="scientific">Euzebyella marina</name>
    <dbReference type="NCBI Taxonomy" id="1761453"/>
    <lineage>
        <taxon>Bacteria</taxon>
        <taxon>Pseudomonadati</taxon>
        <taxon>Bacteroidota</taxon>
        <taxon>Flavobacteriia</taxon>
        <taxon>Flavobacteriales</taxon>
        <taxon>Flavobacteriaceae</taxon>
        <taxon>Euzebyella</taxon>
    </lineage>
</organism>
<dbReference type="InterPro" id="IPR017850">
    <property type="entry name" value="Alkaline_phosphatase_core_sf"/>
</dbReference>
<proteinExistence type="inferred from homology"/>
<name>A0A3G2L329_9FLAO</name>
<dbReference type="OrthoDB" id="9765065at2"/>
<evidence type="ECO:0000256" key="1">
    <source>
        <dbReference type="ARBA" id="ARBA00008779"/>
    </source>
</evidence>